<comment type="caution">
    <text evidence="3">The sequence shown here is derived from an EMBL/GenBank/DDBJ whole genome shotgun (WGS) entry which is preliminary data.</text>
</comment>
<evidence type="ECO:0000313" key="3">
    <source>
        <dbReference type="EMBL" id="KAK2962579.1"/>
    </source>
</evidence>
<evidence type="ECO:0008006" key="5">
    <source>
        <dbReference type="Google" id="ProtNLM"/>
    </source>
</evidence>
<gene>
    <name evidence="3" type="ORF">BLNAU_2411</name>
</gene>
<dbReference type="PANTHER" id="PTHR10676">
    <property type="entry name" value="DYNEIN HEAVY CHAIN FAMILY PROTEIN"/>
    <property type="match status" value="1"/>
</dbReference>
<keyword evidence="1" id="KW-0175">Coiled coil</keyword>
<dbReference type="EMBL" id="JARBJD010000010">
    <property type="protein sequence ID" value="KAK2962579.1"/>
    <property type="molecule type" value="Genomic_DNA"/>
</dbReference>
<dbReference type="Proteomes" id="UP001281761">
    <property type="component" value="Unassembled WGS sequence"/>
</dbReference>
<organism evidence="3 4">
    <name type="scientific">Blattamonas nauphoetae</name>
    <dbReference type="NCBI Taxonomy" id="2049346"/>
    <lineage>
        <taxon>Eukaryota</taxon>
        <taxon>Metamonada</taxon>
        <taxon>Preaxostyla</taxon>
        <taxon>Oxymonadida</taxon>
        <taxon>Blattamonas</taxon>
    </lineage>
</organism>
<evidence type="ECO:0000256" key="1">
    <source>
        <dbReference type="SAM" id="Coils"/>
    </source>
</evidence>
<dbReference type="InterPro" id="IPR026983">
    <property type="entry name" value="DHC"/>
</dbReference>
<sequence>MYTSLLIKLISLRSLLNQLSTFLKGATIVSTVFMNYSSLFNSPSSLAPRFSQREWKPWRTSFTNLVRSITSLYTVLNSELDHRLDRCFTSLSDLDYSALNLPVFARNQHTREIYLSLSDTRNQNSLARMCLSFGIGKMVSLSRMMAMTSALLTHRQILHHFLIWRVTLLYVLTDLEKNCLVTELQAVETLIYQGTERVRWVGDDLQRFTERCVQVWNRTEEARKDLRMVTEEYKRAHKSIEGLFQIDIFSGTVEFDHAFQALEQQTQYIRERKLVYQQQLAQIKERALRTTSDNLKGFQDLFTELDRQAKIQLNESLSKYFPNLVSSLQNGKFRVELTVHLVGLNPDDKAAGVTPHLGLSFLKSNGGISGISEPIKSLDFSRMENPTLSEERQFPILNLIDHLVDTLLSLAEVETTPQMEAALHPLATEAILVEQEISNFLQRYNQFSTLWTESPSKVLTKLFGTVTSPGDEQTIPLVPPAFVTFGRLCNTQTLPRQRSEALHETDSSDESQRPSLLFTGDESDSFSNPPYSLWKSTLSVLTTFNKDIAQSAFVVDLGWVMINMSTLKRDLVSLLSDWIYPLQHFLEENLNKSMDQAHQILNTIKTQFDGSFVGVDILNQITITNTARLCQQSFGEMNNYIHAIFQRLIDLKDDTGLSIESLRRKATGLESLWKLFETVQWKNLEHHIQIKEDEIMPSIHQREHALEQELKQLGIDFHDPDMSPLRCPVFEDAQTDASHSHAQGQLQSLRQRLNTLIAGYDEIDTLWQSFGRIRLDSNPFLDEYSIFLANLEHLWRLVCEVQQFVSSKLLPIEWARFEHSDETIAFFSNTLDETKTIELPNDTDILSVFQNSLSRFHSLASILSRLKKQILSSTDWNTVFSHIGIQPSTASQLTTQAMAGTLPIKIFIERYTTSMDDKLVILLNNIDDRSLLWEDLKQILTFYSQNTIPKPDRMWVWDKPSGDESFDGSPFSLVSSTPSGQRGTSLGSDRPSTSFPFFTTTDTSYLGNMVSADCTRIQAILTLPNTEELIPILDLSMNYLTRVKLFFDSFVAVQEIIFDLHHILMRRFGVVSKTIHNFLSLLGVASLELSSLQSFIDPDIVEVTSTLSQLTSLRESIFLFPPYGSIPPPSDDAAPADLCPSTLINTSRSLSQLSSSLVRIDVISRIIPGVGTVLYSLSKETDECTITHAISASRHIIALSNPISFSLGSDVDVLSVFRSVQDEISSELKQQFTASWNDLSQSTLLDWISRTIPQTFDQQNRCAPQTLFLCIQVWYGMMMGTVSDRIENDRFDEAILVFSQAESSILSVLMFLMSVQRSINTFDSNFRIFHRIKTYQTNRSLTYTNRILSHPAEKALEAIEAERLTKTVSSGQFVSDFYGLEEGSMDEDDQDILDEDDEELFPSATGTWQVSETDDFFRGLISSLIRVVVGYYTTLDTFKSAFVELGLVESTKEETVNRLVPPPPQDDIDSIKREMKSADQSLSVSLVKVCQRETHIQLNPNSTIPVHILPESDISLDQNEDWEIVPHAWDWFPGLKALPSFPLMRSTYSLVAALRCALVDANSTHSVVGPCLFPEEASFSTAEATYRDIFIRLGVSPECFTCSPLHTPQLIREKLFSSFVSGRVLVLDHLELLEPSVRRLVVEMLQKIQTFKKSARQHPEGSLLFEMSELKALVRVPLAPSCVLGTFVVDQSFNGHIPDRLDLVFRCMTVPQLDPTECLQSFLLEEGFCIASELSARTIQCLDALIQFLHYTVAEDGTQTSTYVHSFSFLQKLAQLAGKYLRNEIQEVKDDTINTQTRPDPLSIHNYQVLLHYPLFYSIPNLFPQVTAPPDIIFQIHTIMEEKALKHTLFDTITELYDMVSSIGFLKLAHLSSKTKESTAVPSTMDTFNNIISSFFPSPLDQHSIGKILENRLGNQFETMYISVSSRQTERDDHNAISLKYNHASHFTDKLQAFIIQNQLTNDTVFLHSSVAAFDTLRTSSQIVLNGYAGSGKTTIIRAVKSFFEAEINAHIAIVDVCINKYGLNPHQDVKSNMNIFRNTVLRTLQSLKYKRLSDATRDRIDVREPLHSVFGNHLLNSFEHTDNQSEHQYFTQQKRCFGNPIWIILHLDAICAAESSFPLERYAGSHISSLGECLFLQFADGESIILPPHSKLIINTPSFIVNLPYHLITTTTICTVNFSVPTVIGWHYSGWIRSVTKYVGKEVLNASLLFLTSSTSKVLQFLHSSEDTINHSSNTRINAIGCAQTVTTMLSAMVQLHSIHICTPIDMTLMKLFVVYALLIGFFFQMSYQSSISVTEFNDWYTTWMGHHVSSDQSSEYHLEETQSYLKNVIYEQSESDQHKQHDIMTKTDIDRWIKNTFSSDVLFFKNTSVFDCVPDPVEKNFARMCSIPEDHALMGITASRYVKQFGIMSNFAPFSQLILPTVFSSFMWRPVLLLNSSMIDAIPISHHYCQIMTTVSQCSGMQSTLSSHTLSSASHHLCPFQRHVTKHVYMDYASLGPCALESFKSTFHTFGDDVMIPKCPHVAYHVLVSPNNNRNDLAQANQHSEGLYRLFQILSRKTLATSEGKVYRIDGNNPTLIEASDSTFFSSAENLSFAMNWTVLFQALPQIADYVSLAEYIWNCSSLAESQESRMRFQGLSMTQTVNWKAHFHAIIIPVSIYLHITLDSNDFGISRPTIDNFNEFLTVLTNADQSVYTTLQNWGQLWKWEAERIYSRTQPTKHQANSTIQTIHLIHKAFFQTKAQTEQATAKIEVESNQRSVDSPGAIFQSISESKEFKPALCSQDELDEMSARFYECSLRQGTLASPATLAFSFLSKSPFYQAGIHQNLEDLVSTAHPLFCFDNESGTWSDFIRAGTQLLNRGLQMATFPSTHQSLISFIDILTVFLVDTGLSSLKRELGRLTQNLNDMELESGKSRPICPYTFEAKHEPPKTSYFTQKTVDYFVPNKRRQKELLQYYTVAIGKTDLSFRNVAILLHYIFLFGLAPYPVPADLISASEEYENSCLETDWTALCLYFYRRMSEALAERGLSYNPLQITGLFRYASEHTRLVFILRDISEDDAHSFFGPTFQVAKRLTPPFHHHESLKSMVDAIISPVLSTIPEFIANQQQLLNKSLSEQGYQNPRNFESAHHKPQLSIHEQIVIAISQIIQCYSHHISHIELRHTSFGFLGEDNASGSLAITPLSYIRVVSFMQFFAHFLVRAVQSFSSKLEALNSTITTAEVFQQKTEQLQQFLTQTTMSLHVSSLEQHLQDRLLQIEESINLIQKDTALYPSAGPSTTNETSPSVNVNQMNSKIAVMTTFLQSLSPSSIDLLRSFVSVSEVVQINIILNDLLYPDSTSHDIFSHTSTEIIQSLWNLDIFAIPLSKAISLHETLQKTVLRTIFPTQPPLLPELYDFIVNLVSIRIQMNELNGEEKLLVLEGISKIVNKNRKQYITTQMEDLLQEKANIEATLHSQLNSNLQTSVIANSMMELKQAESILSSLETELGLFKEEIENNKHILNWVIGDSILVASYLSLFSQLTVEQRKILLKDVVVPILDDLSIKHSEGFDPLMVVLVVSEESIFHRLHLDKERSFNFSMSEYGRSKEEKNIHLKTVDSTSLPDLITAHHVPISIIPTISMGPVNRTLSRFSDAASFASNSDVRRYVFDGSPTNYFYPRNSSDFAVPKTSHLLFSGNKRTLLEVLLQLMMTNGYIFSRIQNSLHQSTKYHVHPRLPFILDPFSIITPLNGSNSPPSHLYRCFGIRNPESSPNVISLNDSEALEKIGTLLNTLSKTHRTALDRQNSQPGAYSTVASKRLEGRRAPLSRQASFLSTTSQPGKSSLQAVLFLTDVSDQTISETLLTFLRNYLIAKYNQIELIGRSETSSNLSMQIPTPKIDLLSKFPAKMINVPRSLEIILIGSKLSTATFEGKWTEVVDMIPVVPTESIFQEQAHHYVSQRVSSDIRTLTEGSANQISDSIPLSSIALLHNCEKERAASLNILLAKLQILGDQTLFKFLTLPRSKHCSTIHLPPSTHFEELLDEHLKAMLPQSSHQSLGFDRSPTDTLPHQDQFPTIAPYSPFSGTSSFVNLPFNNNDGTDFSEISHDMHTMALESAPVRHSPLSEDDSNIPSFLHREASANLSVAHEQTPRSEQGDPDVEDYMSSLNVPEVMSRLTSLYQDSTNDRTTHEVNALVAVIDAERNSRRKYDEQLDWYSFCREWEDNNIQPFVEFMSIFAFGYLRSHFAPFSQNTPAFWNKLTFLDILHLFLAQVYLALDSAKIEVKTQTRQLLIHPAETGSTSSLSERSNAGLPNPQILPLPDDELDATVPSSARKLHATNLTGDNQTNKNRAFFSFPKTMKVKILQSMNHFFLSLIQQDTANSDDYTTLLFHLSCRLDLGTKRGFSQMEYMIYTFPHTFVVHDLDSALQMEHIQTTISLEPRSIFVIELVQLFLPLESGILQAAGLMPVNPAPVWLSTQNWKNIFTLAAICPKYRPFILDLSDGLSAIFMAIDKLPHTYPDPDDVLRSLLNPPLSKTSAGSMGHVTLGSVQNSLDKETALTIFKDSRYGNSSALSGTKADSILFHDSTRNDKAERIMTIMKQKRGKDKTDNRSLIKTDSDFHPFESTEVLTTSSDVLQNQSQESKTTFEHENSVSEHQTIIADHSYRQFIWCNWFTDAIPHLKPFPNAHMNELNILDRLLFFHAVKPEHCMELIQYHLSQSPFIGFETVFKDRQIKTLQTVFNELVLSRHSASQRRKNRVYLLLLQHGKALDSLSEDEAIKMIEIIARKESMSVYVFDVVAVISGVLKERRERLLDEDYWNSSVDIVDSVWEISKHILDNALKTDDWIVIDGLDQAQSLFTERLSEWIETNFITRSKHTLDKTNYLWILTSSMTHSPRSTPLNALSQSVVSGSIRAVILIPESFRTQFISTLALNAIKVSGKDITRLTKYYEPGAKKDSLTHRSLIHLIVCVSLLNSFFTVMCHILEMSSNQPQFLISNRTNQDLLNILTTPLFYPATSSSTPRSRGVGTPDLWILPVLEDNILHRVYPLLLNRFSQKRLSSLLRMLLSTDQLFNDRAVTIYPDIPLPSQDGFPHSLYQIITAATSSSINIHNSQSFIDDLFMHIPQAIHDSTVTDRIFKDIIGLEVTFTPFLECPETHVLVDTANHEIGIRKDEIRGKFHIMSNSNSATTPKCRMSTTVMAQRVVFNPILVNFMCKEINMFIGDSSFNIMVIRKAIHSIYMSDKILPSYCVMAFLELLNYNLIVSRIEAFMSHLPSIAMPGLPKTHSASSYTRDASYSFTVNRAYPCDQLFSVHSSSPSFIQYWDHLSHGLVPLQWVTLAPTALAIAHSPISSSKLPLVHQWLNRMVLVSRQWNQLFSFAPSLHTFNLDSSQLVTVVGRTEGTIVGKRLLLDLSLLFHPDTFLMTKRIEFTAKLNIDLMNEALHEIEYQQALAKSSHRKSVGSEMSFSFQRSHHSQTSHPTSQSDQERRKLFASKLVDMWKFSRSESSGAQIELGSQTITSSHRAGAHPQPYVYHGKRLLIRRFSFVDVILSLAPTNYHSLSSILLSKELASDSFYLNGLFIQSPLNILYTHGSNTLVSKGRTFSSNSFRIPMLYAHFIQNNSKALTSVNQPDSIAVLSHSQLGLMINSFGLPVVRMTCTIKNQAHHRNRGADYHGQANSKLHLSVNFGTGPTQFAGVECVVEDGRDDTPELQNPLFHISIPYFDSSLRPSVLIPS</sequence>
<feature type="compositionally biased region" description="Basic and acidic residues" evidence="2">
    <location>
        <begin position="497"/>
        <end position="512"/>
    </location>
</feature>
<feature type="region of interest" description="Disordered" evidence="2">
    <location>
        <begin position="496"/>
        <end position="525"/>
    </location>
</feature>
<protein>
    <recommendedName>
        <fullName evidence="5">Dynein heavy chain</fullName>
    </recommendedName>
</protein>
<dbReference type="PANTHER" id="PTHR10676:SF398">
    <property type="entry name" value="DYNEIN HEAVY CHAIN"/>
    <property type="match status" value="1"/>
</dbReference>
<feature type="coiled-coil region" evidence="1">
    <location>
        <begin position="3437"/>
        <end position="3491"/>
    </location>
</feature>
<accession>A0ABQ9YFN0</accession>
<keyword evidence="4" id="KW-1185">Reference proteome</keyword>
<reference evidence="3 4" key="1">
    <citation type="journal article" date="2022" name="bioRxiv">
        <title>Genomics of Preaxostyla Flagellates Illuminates Evolutionary Transitions and the Path Towards Mitochondrial Loss.</title>
        <authorList>
            <person name="Novak L.V.F."/>
            <person name="Treitli S.C."/>
            <person name="Pyrih J."/>
            <person name="Halakuc P."/>
            <person name="Pipaliya S.V."/>
            <person name="Vacek V."/>
            <person name="Brzon O."/>
            <person name="Soukal P."/>
            <person name="Eme L."/>
            <person name="Dacks J.B."/>
            <person name="Karnkowska A."/>
            <person name="Elias M."/>
            <person name="Hampl V."/>
        </authorList>
    </citation>
    <scope>NUCLEOTIDE SEQUENCE [LARGE SCALE GENOMIC DNA]</scope>
    <source>
        <strain evidence="3">NAU3</strain>
        <tissue evidence="3">Gut</tissue>
    </source>
</reference>
<proteinExistence type="predicted"/>
<dbReference type="Gene3D" id="1.20.920.20">
    <property type="match status" value="1"/>
</dbReference>
<evidence type="ECO:0000256" key="2">
    <source>
        <dbReference type="SAM" id="MobiDB-lite"/>
    </source>
</evidence>
<evidence type="ECO:0000313" key="4">
    <source>
        <dbReference type="Proteomes" id="UP001281761"/>
    </source>
</evidence>
<name>A0ABQ9YFN0_9EUKA</name>